<sequence>MPIRYGSFNLFRSRARGKFTGRNRRRRYRRFRSRRVSRRNLLWKGTTRRFLRKVKRSFKDVKRSPLGSSHYLQSSIEHHHEIHGDAPKYTNLNEDGATGWAVVLQPWYEFTFNKSVIEPQHGASGVGPIRSNKIHQRRWNVKLTMTPRFHMKPGGGPADGSLMANTVMASVSLSWRVRVVFYSYKGNAFNTSITGGTPMPEDEKAAHIIQLIPAGPPAPTGQGKPAIFNWTDFVGIASSIFPTMNMHPRYNSSHDGTYHIWSDRVYSFTGTKQRVLNKTFGPRIIDFDHVSEEFVRMRSPRLCVLVIYDVAYPGHSDFGPEPDQNIIPYCSFFTVMETGLNYSLL</sequence>
<organism evidence="1">
    <name type="scientific">uncultured virus</name>
    <dbReference type="NCBI Taxonomy" id="340016"/>
    <lineage>
        <taxon>Viruses</taxon>
        <taxon>environmental samples</taxon>
    </lineage>
</organism>
<protein>
    <submittedName>
        <fullName evidence="1">Putative capsid</fullName>
    </submittedName>
</protein>
<accession>A0A2K9LU92</accession>
<name>A0A2K9LU92_9VIRU</name>
<proteinExistence type="predicted"/>
<dbReference type="EMBL" id="KY487781">
    <property type="protein sequence ID" value="AUM61635.1"/>
    <property type="molecule type" value="Genomic_DNA"/>
</dbReference>
<evidence type="ECO:0000313" key="1">
    <source>
        <dbReference type="EMBL" id="AUM61635.1"/>
    </source>
</evidence>
<reference evidence="1" key="1">
    <citation type="submission" date="2017-01" db="EMBL/GenBank/DDBJ databases">
        <title>High-throughput sequencing uncovers low homogeneity in the biogeography of single-stranded DNA viruses.</title>
        <authorList>
            <person name="Pearson V.M."/>
            <person name="Rokyta D.R."/>
        </authorList>
    </citation>
    <scope>NUCLEOTIDE SEQUENCE</scope>
</reference>
<gene>
    <name evidence="1" type="primary">Cap</name>
</gene>